<feature type="region of interest" description="Disordered" evidence="1">
    <location>
        <begin position="196"/>
        <end position="227"/>
    </location>
</feature>
<dbReference type="NCBIfam" id="TIGR01571">
    <property type="entry name" value="A_thal_Cys_rich"/>
    <property type="match status" value="1"/>
</dbReference>
<protein>
    <submittedName>
        <fullName evidence="2">Uncharacterized protein</fullName>
    </submittedName>
</protein>
<dbReference type="EMBL" id="HBFN01034453">
    <property type="protein sequence ID" value="CAD8806307.1"/>
    <property type="molecule type" value="Transcribed_RNA"/>
</dbReference>
<feature type="compositionally biased region" description="Low complexity" evidence="1">
    <location>
        <begin position="204"/>
        <end position="215"/>
    </location>
</feature>
<evidence type="ECO:0000256" key="1">
    <source>
        <dbReference type="SAM" id="MobiDB-lite"/>
    </source>
</evidence>
<reference evidence="2" key="1">
    <citation type="submission" date="2021-01" db="EMBL/GenBank/DDBJ databases">
        <authorList>
            <person name="Corre E."/>
            <person name="Pelletier E."/>
            <person name="Niang G."/>
            <person name="Scheremetjew M."/>
            <person name="Finn R."/>
            <person name="Kale V."/>
            <person name="Holt S."/>
            <person name="Cochrane G."/>
            <person name="Meng A."/>
            <person name="Brown T."/>
            <person name="Cohen L."/>
        </authorList>
    </citation>
    <scope>NUCLEOTIDE SEQUENCE</scope>
    <source>
        <strain evidence="2">CCMP443</strain>
    </source>
</reference>
<sequence>MPNGALRDARANAMKTKLGYGKQIDPLPWSTGLCDFWSDPELLYMSTHGIGGVCCFVCLPAKTRVDFMNSDDVWTRKVDPRRSSASDVGILGECNVKFSSASWAFLWNASLLAAFPPIRYWWRWSFRKRYVVKGTLFGDIFSATFCYLCAALQEQREVRVAKDPLFVAVKKIDGAALPTTFNAIYSAEVPKQAVMGGKTASKPASASARESGASGTPVSEVVVTSNE</sequence>
<dbReference type="InterPro" id="IPR006461">
    <property type="entry name" value="PLAC_motif_containing"/>
</dbReference>
<dbReference type="AlphaFoldDB" id="A0A7S0W5M5"/>
<gene>
    <name evidence="2" type="ORF">HTEP1355_LOCUS19986</name>
</gene>
<evidence type="ECO:0000313" key="2">
    <source>
        <dbReference type="EMBL" id="CAD8806307.1"/>
    </source>
</evidence>
<organism evidence="2">
    <name type="scientific">Hemiselmis tepida</name>
    <dbReference type="NCBI Taxonomy" id="464990"/>
    <lineage>
        <taxon>Eukaryota</taxon>
        <taxon>Cryptophyceae</taxon>
        <taxon>Cryptomonadales</taxon>
        <taxon>Hemiselmidaceae</taxon>
        <taxon>Hemiselmis</taxon>
    </lineage>
</organism>
<proteinExistence type="predicted"/>
<dbReference type="Pfam" id="PF04749">
    <property type="entry name" value="PLAC8"/>
    <property type="match status" value="1"/>
</dbReference>
<name>A0A7S0W5M5_9CRYP</name>
<accession>A0A7S0W5M5</accession>